<dbReference type="PANTHER" id="PTHR23513:SF6">
    <property type="entry name" value="MAJOR FACILITATOR SUPERFAMILY ASSOCIATED DOMAIN-CONTAINING PROTEIN"/>
    <property type="match status" value="1"/>
</dbReference>
<dbReference type="Proteomes" id="UP000546126">
    <property type="component" value="Unassembled WGS sequence"/>
</dbReference>
<feature type="transmembrane region" description="Helical" evidence="6">
    <location>
        <begin position="225"/>
        <end position="251"/>
    </location>
</feature>
<dbReference type="Pfam" id="PF07690">
    <property type="entry name" value="MFS_1"/>
    <property type="match status" value="1"/>
</dbReference>
<evidence type="ECO:0000256" key="2">
    <source>
        <dbReference type="ARBA" id="ARBA00022475"/>
    </source>
</evidence>
<dbReference type="EMBL" id="JABWGO010000014">
    <property type="protein sequence ID" value="NUW46064.1"/>
    <property type="molecule type" value="Genomic_DNA"/>
</dbReference>
<keyword evidence="9" id="KW-1185">Reference proteome</keyword>
<sequence>MEESAQVPLWRTRDYQLFILGQTVTQIGTEVTAIAFPLTAVLLLHATPFQLGVLVAVQNGAFLLIGLPAGVWLDRRRRRPILIGTDVVRALALVTVTVAAAVQWLTFGLLLATAAVLSLMRVVFEIGYQTYLPSIVPSKDLIQGNSTMETIRAGGQIAGPSLGGWLVQLVGAANALLADAVSFLASAACLWGIRTREPGPEPAAERRGMVQDAREGMAFVWGNPVLRAIAATSAISNLLFTAATALTVLFLVEVVGVSAGVAGMIFSIGSAAALVAAAIATRLANRLGSARIIWMSALLTSPVNLLIPFTHDDWRLGLFVAGIVFGGGGQLIYAITQVSYRQAVTPPAILGRVNATMRFLVMGALPVGGLLGGGLGSLIGVRATLLVIGIGLALAPLFLFFSPLRGVREVSELTTVHRQSS</sequence>
<evidence type="ECO:0000259" key="7">
    <source>
        <dbReference type="PROSITE" id="PS50850"/>
    </source>
</evidence>
<evidence type="ECO:0000256" key="3">
    <source>
        <dbReference type="ARBA" id="ARBA00022692"/>
    </source>
</evidence>
<dbReference type="CDD" id="cd06173">
    <property type="entry name" value="MFS_MefA_like"/>
    <property type="match status" value="1"/>
</dbReference>
<dbReference type="GO" id="GO:0022857">
    <property type="term" value="F:transmembrane transporter activity"/>
    <property type="evidence" value="ECO:0007669"/>
    <property type="project" value="InterPro"/>
</dbReference>
<dbReference type="RefSeq" id="WP_175605526.1">
    <property type="nucleotide sequence ID" value="NZ_JABWGO010000014.1"/>
</dbReference>
<proteinExistence type="predicted"/>
<evidence type="ECO:0000256" key="4">
    <source>
        <dbReference type="ARBA" id="ARBA00022989"/>
    </source>
</evidence>
<dbReference type="SUPFAM" id="SSF103473">
    <property type="entry name" value="MFS general substrate transporter"/>
    <property type="match status" value="1"/>
</dbReference>
<reference evidence="8 9" key="1">
    <citation type="submission" date="2020-06" db="EMBL/GenBank/DDBJ databases">
        <authorList>
            <person name="Chanama M."/>
        </authorList>
    </citation>
    <scope>NUCLEOTIDE SEQUENCE [LARGE SCALE GENOMIC DNA]</scope>
    <source>
        <strain evidence="8 9">TBRC6557</strain>
    </source>
</reference>
<keyword evidence="2" id="KW-1003">Cell membrane</keyword>
<feature type="domain" description="Major facilitator superfamily (MFS) profile" evidence="7">
    <location>
        <begin position="225"/>
        <end position="421"/>
    </location>
</feature>
<dbReference type="AlphaFoldDB" id="A0A7Y6IX81"/>
<feature type="transmembrane region" description="Helical" evidence="6">
    <location>
        <begin position="51"/>
        <end position="73"/>
    </location>
</feature>
<dbReference type="Gene3D" id="1.20.1250.20">
    <property type="entry name" value="MFS general substrate transporter like domains"/>
    <property type="match status" value="1"/>
</dbReference>
<feature type="transmembrane region" description="Helical" evidence="6">
    <location>
        <begin position="357"/>
        <end position="379"/>
    </location>
</feature>
<dbReference type="PANTHER" id="PTHR23513">
    <property type="entry name" value="INTEGRAL MEMBRANE EFFLUX PROTEIN-RELATED"/>
    <property type="match status" value="1"/>
</dbReference>
<evidence type="ECO:0000313" key="8">
    <source>
        <dbReference type="EMBL" id="NUW46064.1"/>
    </source>
</evidence>
<feature type="transmembrane region" description="Helical" evidence="6">
    <location>
        <begin position="257"/>
        <end position="280"/>
    </location>
</feature>
<dbReference type="PROSITE" id="PS50850">
    <property type="entry name" value="MFS"/>
    <property type="match status" value="1"/>
</dbReference>
<comment type="caution">
    <text evidence="8">The sequence shown here is derived from an EMBL/GenBank/DDBJ whole genome shotgun (WGS) entry which is preliminary data.</text>
</comment>
<feature type="transmembrane region" description="Helical" evidence="6">
    <location>
        <begin position="385"/>
        <end position="404"/>
    </location>
</feature>
<feature type="transmembrane region" description="Helical" evidence="6">
    <location>
        <begin position="292"/>
        <end position="310"/>
    </location>
</feature>
<dbReference type="InterPro" id="IPR036259">
    <property type="entry name" value="MFS_trans_sf"/>
</dbReference>
<feature type="transmembrane region" description="Helical" evidence="6">
    <location>
        <begin position="316"/>
        <end position="336"/>
    </location>
</feature>
<dbReference type="InterPro" id="IPR011701">
    <property type="entry name" value="MFS"/>
</dbReference>
<protein>
    <submittedName>
        <fullName evidence="8">MFS transporter</fullName>
    </submittedName>
</protein>
<evidence type="ECO:0000313" key="9">
    <source>
        <dbReference type="Proteomes" id="UP000546126"/>
    </source>
</evidence>
<name>A0A7Y6IX81_9ACTN</name>
<comment type="subcellular location">
    <subcellularLocation>
        <location evidence="1">Cell membrane</location>
        <topology evidence="1">Multi-pass membrane protein</topology>
    </subcellularLocation>
</comment>
<accession>A0A7Y6IX81</accession>
<dbReference type="GO" id="GO:0005886">
    <property type="term" value="C:plasma membrane"/>
    <property type="evidence" value="ECO:0007669"/>
    <property type="project" value="UniProtKB-SubCell"/>
</dbReference>
<dbReference type="InterPro" id="IPR020846">
    <property type="entry name" value="MFS_dom"/>
</dbReference>
<evidence type="ECO:0000256" key="6">
    <source>
        <dbReference type="SAM" id="Phobius"/>
    </source>
</evidence>
<evidence type="ECO:0000256" key="5">
    <source>
        <dbReference type="ARBA" id="ARBA00023136"/>
    </source>
</evidence>
<organism evidence="8 9">
    <name type="scientific">Nonomuraea rhodomycinica</name>
    <dbReference type="NCBI Taxonomy" id="1712872"/>
    <lineage>
        <taxon>Bacteria</taxon>
        <taxon>Bacillati</taxon>
        <taxon>Actinomycetota</taxon>
        <taxon>Actinomycetes</taxon>
        <taxon>Streptosporangiales</taxon>
        <taxon>Streptosporangiaceae</taxon>
        <taxon>Nonomuraea</taxon>
    </lineage>
</organism>
<keyword evidence="3 6" id="KW-0812">Transmembrane</keyword>
<gene>
    <name evidence="8" type="ORF">HT134_39020</name>
</gene>
<evidence type="ECO:0000256" key="1">
    <source>
        <dbReference type="ARBA" id="ARBA00004651"/>
    </source>
</evidence>
<keyword evidence="4 6" id="KW-1133">Transmembrane helix</keyword>
<keyword evidence="5 6" id="KW-0472">Membrane</keyword>